<organism evidence="1 2">
    <name type="scientific">Orchesella cincta</name>
    <name type="common">Springtail</name>
    <name type="synonym">Podura cincta</name>
    <dbReference type="NCBI Taxonomy" id="48709"/>
    <lineage>
        <taxon>Eukaryota</taxon>
        <taxon>Metazoa</taxon>
        <taxon>Ecdysozoa</taxon>
        <taxon>Arthropoda</taxon>
        <taxon>Hexapoda</taxon>
        <taxon>Collembola</taxon>
        <taxon>Entomobryomorpha</taxon>
        <taxon>Entomobryoidea</taxon>
        <taxon>Orchesellidae</taxon>
        <taxon>Orchesellinae</taxon>
        <taxon>Orchesella</taxon>
    </lineage>
</organism>
<keyword evidence="2" id="KW-1185">Reference proteome</keyword>
<evidence type="ECO:0000313" key="2">
    <source>
        <dbReference type="Proteomes" id="UP000094527"/>
    </source>
</evidence>
<reference evidence="1 2" key="1">
    <citation type="journal article" date="2016" name="Genome Biol. Evol.">
        <title>Gene Family Evolution Reflects Adaptation to Soil Environmental Stressors in the Genome of the Collembolan Orchesella cincta.</title>
        <authorList>
            <person name="Faddeeva-Vakhrusheva A."/>
            <person name="Derks M.F."/>
            <person name="Anvar S.Y."/>
            <person name="Agamennone V."/>
            <person name="Suring W."/>
            <person name="Smit S."/>
            <person name="van Straalen N.M."/>
            <person name="Roelofs D."/>
        </authorList>
    </citation>
    <scope>NUCLEOTIDE SEQUENCE [LARGE SCALE GENOMIC DNA]</scope>
    <source>
        <tissue evidence="1">Mixed pool</tissue>
    </source>
</reference>
<sequence length="92" mass="10565">MCPQGLVLPLNPVDVKSEWKCKHCLSDKTLASKSLGVEFGSNSILSQQSSLFAYFEQNSWKDFFGIATDVLEDFEWCWHWKFSLARGRALIF</sequence>
<accession>A0A1D2MU32</accession>
<dbReference type="OrthoDB" id="265717at2759"/>
<dbReference type="Proteomes" id="UP000094527">
    <property type="component" value="Unassembled WGS sequence"/>
</dbReference>
<gene>
    <name evidence="1" type="ORF">Ocin01_10371</name>
</gene>
<proteinExistence type="predicted"/>
<name>A0A1D2MU32_ORCCI</name>
<dbReference type="EMBL" id="LJIJ01000554">
    <property type="protein sequence ID" value="ODM96314.1"/>
    <property type="molecule type" value="Genomic_DNA"/>
</dbReference>
<comment type="caution">
    <text evidence="1">The sequence shown here is derived from an EMBL/GenBank/DDBJ whole genome shotgun (WGS) entry which is preliminary data.</text>
</comment>
<dbReference type="AlphaFoldDB" id="A0A1D2MU32"/>
<protein>
    <submittedName>
        <fullName evidence="1">Uncharacterized protein</fullName>
    </submittedName>
</protein>
<evidence type="ECO:0000313" key="1">
    <source>
        <dbReference type="EMBL" id="ODM96314.1"/>
    </source>
</evidence>